<dbReference type="Proteomes" id="UP000319836">
    <property type="component" value="Unassembled WGS sequence"/>
</dbReference>
<feature type="transmembrane region" description="Helical" evidence="7">
    <location>
        <begin position="450"/>
        <end position="470"/>
    </location>
</feature>
<feature type="transmembrane region" description="Helical" evidence="7">
    <location>
        <begin position="482"/>
        <end position="502"/>
    </location>
</feature>
<reference evidence="8 9" key="1">
    <citation type="journal article" date="2019" name="Nat. Microbiol.">
        <title>Mediterranean grassland soil C-N compound turnover is dependent on rainfall and depth, and is mediated by genomically divergent microorganisms.</title>
        <authorList>
            <person name="Diamond S."/>
            <person name="Andeer P.F."/>
            <person name="Li Z."/>
            <person name="Crits-Christoph A."/>
            <person name="Burstein D."/>
            <person name="Anantharaman K."/>
            <person name="Lane K.R."/>
            <person name="Thomas B.C."/>
            <person name="Pan C."/>
            <person name="Northen T.R."/>
            <person name="Banfield J.F."/>
        </authorList>
    </citation>
    <scope>NUCLEOTIDE SEQUENCE [LARGE SCALE GENOMIC DNA]</scope>
    <source>
        <strain evidence="8">WS_10</strain>
    </source>
</reference>
<feature type="transmembrane region" description="Helical" evidence="7">
    <location>
        <begin position="135"/>
        <end position="159"/>
    </location>
</feature>
<dbReference type="PANTHER" id="PTHR30250:SF26">
    <property type="entry name" value="PSMA PROTEIN"/>
    <property type="match status" value="1"/>
</dbReference>
<evidence type="ECO:0000256" key="2">
    <source>
        <dbReference type="ARBA" id="ARBA00022475"/>
    </source>
</evidence>
<feature type="transmembrane region" description="Helical" evidence="7">
    <location>
        <begin position="508"/>
        <end position="529"/>
    </location>
</feature>
<evidence type="ECO:0000256" key="1">
    <source>
        <dbReference type="ARBA" id="ARBA00004651"/>
    </source>
</evidence>
<accession>A0A538TZL8</accession>
<evidence type="ECO:0000256" key="5">
    <source>
        <dbReference type="ARBA" id="ARBA00023136"/>
    </source>
</evidence>
<dbReference type="GO" id="GO:0005886">
    <property type="term" value="C:plasma membrane"/>
    <property type="evidence" value="ECO:0007669"/>
    <property type="project" value="UniProtKB-SubCell"/>
</dbReference>
<gene>
    <name evidence="8" type="ORF">E6K80_13000</name>
</gene>
<protein>
    <submittedName>
        <fullName evidence="8">Uncharacterized protein</fullName>
    </submittedName>
</protein>
<name>A0A538TZL8_UNCEI</name>
<feature type="transmembrane region" description="Helical" evidence="7">
    <location>
        <begin position="227"/>
        <end position="246"/>
    </location>
</feature>
<comment type="caution">
    <text evidence="8">The sequence shown here is derived from an EMBL/GenBank/DDBJ whole genome shotgun (WGS) entry which is preliminary data.</text>
</comment>
<comment type="subcellular location">
    <subcellularLocation>
        <location evidence="1">Cell membrane</location>
        <topology evidence="1">Multi-pass membrane protein</topology>
    </subcellularLocation>
</comment>
<feature type="region of interest" description="Disordered" evidence="6">
    <location>
        <begin position="1"/>
        <end position="40"/>
    </location>
</feature>
<dbReference type="InterPro" id="IPR050833">
    <property type="entry name" value="Poly_Biosynth_Transport"/>
</dbReference>
<feature type="transmembrane region" description="Helical" evidence="7">
    <location>
        <begin position="295"/>
        <end position="315"/>
    </location>
</feature>
<feature type="transmembrane region" description="Helical" evidence="7">
    <location>
        <begin position="60"/>
        <end position="80"/>
    </location>
</feature>
<keyword evidence="5 7" id="KW-0472">Membrane</keyword>
<feature type="transmembrane region" description="Helical" evidence="7">
    <location>
        <begin position="171"/>
        <end position="194"/>
    </location>
</feature>
<evidence type="ECO:0000313" key="8">
    <source>
        <dbReference type="EMBL" id="TMQ69043.1"/>
    </source>
</evidence>
<evidence type="ECO:0000256" key="3">
    <source>
        <dbReference type="ARBA" id="ARBA00022692"/>
    </source>
</evidence>
<dbReference type="EMBL" id="VBPA01000347">
    <property type="protein sequence ID" value="TMQ69043.1"/>
    <property type="molecule type" value="Genomic_DNA"/>
</dbReference>
<keyword evidence="3 7" id="KW-0812">Transmembrane</keyword>
<feature type="transmembrane region" description="Helical" evidence="7">
    <location>
        <begin position="86"/>
        <end position="106"/>
    </location>
</feature>
<feature type="transmembrane region" description="Helical" evidence="7">
    <location>
        <begin position="418"/>
        <end position="438"/>
    </location>
</feature>
<feature type="transmembrane region" description="Helical" evidence="7">
    <location>
        <begin position="386"/>
        <end position="411"/>
    </location>
</feature>
<keyword evidence="4 7" id="KW-1133">Transmembrane helix</keyword>
<evidence type="ECO:0000313" key="9">
    <source>
        <dbReference type="Proteomes" id="UP000319836"/>
    </source>
</evidence>
<feature type="transmembrane region" description="Helical" evidence="7">
    <location>
        <begin position="355"/>
        <end position="380"/>
    </location>
</feature>
<evidence type="ECO:0000256" key="6">
    <source>
        <dbReference type="SAM" id="MobiDB-lite"/>
    </source>
</evidence>
<feature type="transmembrane region" description="Helical" evidence="7">
    <location>
        <begin position="201"/>
        <end position="221"/>
    </location>
</feature>
<sequence length="560" mass="59495">MDTARIITATPPPRRAGPTASVTTPAPGSSGAPAAAAAAARPDVDAQRTVRVARNAVSNYARFFGNGVVSFLLTPLMVHVLGDGGYGLWVTVFSLTGYFGLVDQGLRPSLVRYVSKERAAGDVDALSRTLTSAMLLYSCAGIVVMGATFVLASGFGHWVHLRPDQIPAARATLLLAGASLALGFPFGVFGAALSGLQRYDIANGLGLIVLLLRAVAFVVVLRMGGGLVALGWVALITTLLGHVLTWRAVRRLIPEARFSRRFVDRAHLARIGAYSGFSFIAAVSASLAFKTDALVITGFLGTAWVTPFALASGLVDNARTLVYSATWVLSPTASELDTLGEKGKLHAMLISGAKYSVLICWPVLFALIVFGGCLLVTWMGPRYESAARIITILALPTLIALPQSAASSVLFGVSRHRGVVLLALLNAVLNLGLSLLWVRPWKLEGVALGTAVPLVLVSGVATGVYASRALDMPFARYAWNGLLRPGLVSLSFLVPALLLRAVWRPIGWGPLIVAVGIPWLIFVVTTWRFGFSAPERARWGQTIPRVFGWRRVPRASGVVQ</sequence>
<feature type="transmembrane region" description="Helical" evidence="7">
    <location>
        <begin position="267"/>
        <end position="289"/>
    </location>
</feature>
<feature type="compositionally biased region" description="Low complexity" evidence="6">
    <location>
        <begin position="16"/>
        <end position="40"/>
    </location>
</feature>
<evidence type="ECO:0000256" key="4">
    <source>
        <dbReference type="ARBA" id="ARBA00022989"/>
    </source>
</evidence>
<evidence type="ECO:0000256" key="7">
    <source>
        <dbReference type="SAM" id="Phobius"/>
    </source>
</evidence>
<keyword evidence="2" id="KW-1003">Cell membrane</keyword>
<dbReference type="AlphaFoldDB" id="A0A538TZL8"/>
<dbReference type="PANTHER" id="PTHR30250">
    <property type="entry name" value="PST FAMILY PREDICTED COLANIC ACID TRANSPORTER"/>
    <property type="match status" value="1"/>
</dbReference>
<proteinExistence type="predicted"/>
<organism evidence="8 9">
    <name type="scientific">Eiseniibacteriota bacterium</name>
    <dbReference type="NCBI Taxonomy" id="2212470"/>
    <lineage>
        <taxon>Bacteria</taxon>
        <taxon>Candidatus Eiseniibacteriota</taxon>
    </lineage>
</organism>